<dbReference type="Proteomes" id="UP001168540">
    <property type="component" value="Unassembled WGS sequence"/>
</dbReference>
<comment type="caution">
    <text evidence="2">The sequence shown here is derived from an EMBL/GenBank/DDBJ whole genome shotgun (WGS) entry which is preliminary data.</text>
</comment>
<keyword evidence="1" id="KW-1133">Transmembrane helix</keyword>
<evidence type="ECO:0000256" key="1">
    <source>
        <dbReference type="SAM" id="Phobius"/>
    </source>
</evidence>
<feature type="transmembrane region" description="Helical" evidence="1">
    <location>
        <begin position="46"/>
        <end position="67"/>
    </location>
</feature>
<proteinExistence type="predicted"/>
<feature type="transmembrane region" description="Helical" evidence="1">
    <location>
        <begin position="12"/>
        <end position="34"/>
    </location>
</feature>
<reference evidence="2" key="1">
    <citation type="submission" date="2023-06" db="EMBL/GenBank/DDBJ databases">
        <authorList>
            <person name="Zhang S."/>
        </authorList>
    </citation>
    <scope>NUCLEOTIDE SEQUENCE</scope>
    <source>
        <strain evidence="2">SG2303</strain>
    </source>
</reference>
<gene>
    <name evidence="2" type="ORF">QU481_02110</name>
</gene>
<keyword evidence="3" id="KW-1185">Reference proteome</keyword>
<protein>
    <submittedName>
        <fullName evidence="2">Uncharacterized protein</fullName>
    </submittedName>
</protein>
<name>A0ABT7XIR9_9NEIS</name>
<dbReference type="RefSeq" id="WP_289828219.1">
    <property type="nucleotide sequence ID" value="NZ_JAUEDK010000003.1"/>
</dbReference>
<evidence type="ECO:0000313" key="3">
    <source>
        <dbReference type="Proteomes" id="UP001168540"/>
    </source>
</evidence>
<evidence type="ECO:0000313" key="2">
    <source>
        <dbReference type="EMBL" id="MDN0073687.1"/>
    </source>
</evidence>
<organism evidence="2 3">
    <name type="scientific">Crenobacter oryzisoli</name>
    <dbReference type="NCBI Taxonomy" id="3056844"/>
    <lineage>
        <taxon>Bacteria</taxon>
        <taxon>Pseudomonadati</taxon>
        <taxon>Pseudomonadota</taxon>
        <taxon>Betaproteobacteria</taxon>
        <taxon>Neisseriales</taxon>
        <taxon>Neisseriaceae</taxon>
        <taxon>Crenobacter</taxon>
    </lineage>
</organism>
<keyword evidence="1" id="KW-0812">Transmembrane</keyword>
<sequence length="135" mass="14443">MDQQQFNRMLVGLYRLPIVLGVAALLLLCAWLLVSDTIRAIPAPDTLLLVVFVTIAVLSFAALGMALTLTAVLAAWAMGGLASCANCRGLLIRHRYHGPLGSHRCCLACNARFCTLTDRPASLQAQPEVLPSATL</sequence>
<accession>A0ABT7XIR9</accession>
<dbReference type="EMBL" id="JAUEDK010000003">
    <property type="protein sequence ID" value="MDN0073687.1"/>
    <property type="molecule type" value="Genomic_DNA"/>
</dbReference>
<keyword evidence="1" id="KW-0472">Membrane</keyword>